<dbReference type="EMBL" id="AKGD01000002">
    <property type="protein sequence ID" value="EIT69206.1"/>
    <property type="molecule type" value="Genomic_DNA"/>
</dbReference>
<dbReference type="RefSeq" id="WP_007185729.1">
    <property type="nucleotide sequence ID" value="NZ_AKGD01000002.1"/>
</dbReference>
<protein>
    <recommendedName>
        <fullName evidence="4">Flp/Fap pilin component</fullName>
    </recommendedName>
</protein>
<evidence type="ECO:0000313" key="2">
    <source>
        <dbReference type="EMBL" id="EIT69206.1"/>
    </source>
</evidence>
<sequence>MKHYLKAVSRAKQEGATAIEYALIAGIVVLVIAVALSLLATDLSSVFNNVGDTVTGGGN</sequence>
<proteinExistence type="predicted"/>
<evidence type="ECO:0000256" key="1">
    <source>
        <dbReference type="SAM" id="Phobius"/>
    </source>
</evidence>
<keyword evidence="3" id="KW-1185">Reference proteome</keyword>
<reference evidence="2 3" key="1">
    <citation type="journal article" date="2012" name="J. Bacteriol.">
        <title>Genome Sequence of n-Alkane-Degrading Hydrocarboniphaga effusa Strain AP103T (ATCC BAA-332T).</title>
        <authorList>
            <person name="Chang H.K."/>
            <person name="Zylstra G.J."/>
            <person name="Chae J.C."/>
        </authorList>
    </citation>
    <scope>NUCLEOTIDE SEQUENCE [LARGE SCALE GENOMIC DNA]</scope>
    <source>
        <strain evidence="2 3">AP103</strain>
    </source>
</reference>
<accession>I8HZW5</accession>
<keyword evidence="1" id="KW-0812">Transmembrane</keyword>
<keyword evidence="1" id="KW-1133">Transmembrane helix</keyword>
<gene>
    <name evidence="2" type="ORF">WQQ_27880</name>
</gene>
<comment type="caution">
    <text evidence="2">The sequence shown here is derived from an EMBL/GenBank/DDBJ whole genome shotgun (WGS) entry which is preliminary data.</text>
</comment>
<evidence type="ECO:0008006" key="4">
    <source>
        <dbReference type="Google" id="ProtNLM"/>
    </source>
</evidence>
<dbReference type="AlphaFoldDB" id="I8HZW5"/>
<feature type="transmembrane region" description="Helical" evidence="1">
    <location>
        <begin position="21"/>
        <end position="40"/>
    </location>
</feature>
<dbReference type="Proteomes" id="UP000003704">
    <property type="component" value="Unassembled WGS sequence"/>
</dbReference>
<evidence type="ECO:0000313" key="3">
    <source>
        <dbReference type="Proteomes" id="UP000003704"/>
    </source>
</evidence>
<dbReference type="InterPro" id="IPR007047">
    <property type="entry name" value="Flp_Fap"/>
</dbReference>
<dbReference type="STRING" id="1172194.WQQ_27880"/>
<name>I8HZW5_9GAMM</name>
<keyword evidence="1" id="KW-0472">Membrane</keyword>
<dbReference type="Pfam" id="PF04964">
    <property type="entry name" value="Flp_Fap"/>
    <property type="match status" value="1"/>
</dbReference>
<organism evidence="2 3">
    <name type="scientific">Hydrocarboniphaga effusa AP103</name>
    <dbReference type="NCBI Taxonomy" id="1172194"/>
    <lineage>
        <taxon>Bacteria</taxon>
        <taxon>Pseudomonadati</taxon>
        <taxon>Pseudomonadota</taxon>
        <taxon>Gammaproteobacteria</taxon>
        <taxon>Nevskiales</taxon>
        <taxon>Nevskiaceae</taxon>
        <taxon>Hydrocarboniphaga</taxon>
    </lineage>
</organism>